<dbReference type="PANTHER" id="PTHR15749:SF4">
    <property type="entry name" value="FANCONI-ASSOCIATED NUCLEASE 1"/>
    <property type="match status" value="1"/>
</dbReference>
<feature type="region of interest" description="Disordered" evidence="6">
    <location>
        <begin position="188"/>
        <end position="215"/>
    </location>
</feature>
<dbReference type="Pfam" id="PF08774">
    <property type="entry name" value="VRR_NUC"/>
    <property type="match status" value="1"/>
</dbReference>
<dbReference type="InterPro" id="IPR014883">
    <property type="entry name" value="VRR_NUC"/>
</dbReference>
<dbReference type="GO" id="GO:0005634">
    <property type="term" value="C:nucleus"/>
    <property type="evidence" value="ECO:0007669"/>
    <property type="project" value="UniProtKB-SubCell"/>
</dbReference>
<comment type="subcellular location">
    <subcellularLocation>
        <location evidence="5">Nucleus</location>
    </subcellularLocation>
</comment>
<feature type="region of interest" description="Disordered" evidence="6">
    <location>
        <begin position="577"/>
        <end position="608"/>
    </location>
</feature>
<dbReference type="GO" id="GO:0036297">
    <property type="term" value="P:interstrand cross-link repair"/>
    <property type="evidence" value="ECO:0007669"/>
    <property type="project" value="InterPro"/>
</dbReference>
<protein>
    <recommendedName>
        <fullName evidence="5">Fanconi-associated nuclease</fullName>
        <ecNumber evidence="5">3.1.4.1</ecNumber>
    </recommendedName>
</protein>
<sequence>MAMAGPARFSRGGIPSSGEEDTVAFFQTDDQLQRAKARASESQSPSTDGTDGQADRHRRVWTGESMYVRIFQEMMDTVLEHEQHLFTTCELDALERYRAMTYPSRYLLVRLLLRKRGKWHRLDNLRVRYGHEVGDKLELAVSELCYGYVCSSSASATSERRISTTSIDIDLRKALAASLLSFEAEEQGRQAAVPKGERESQSAPPDPAPYSLKDNEVSEDDQPISFFALPPESACLEDLLETLSLDELRDLAKQMKIKHTQNRKQLIAALTGHASNQMTLAFSKSESCVPKTGRQSLLPFSSSAKSQEERVRALVLKKITSAIKLNDRICDLFTRLNLIFFRSTSPTPVLLPLILSWSKRRHYPPYEATRTPSIFPSRDLLLEYEHALNLEGRIDSILQGEEGNNLHRLEIARTAKELGLSIYPRWEALVAEIGSDSMKQRDNLRRFDSGHILTRIVAKLAGAHGQLREHEDEMRILRKLLAQPRWRQGSRGGWYDRLALILMTHCGKERETYEEAMKVTIAGLEDANTHLTYRPCLERRLTRLEKKLEIPEDERHVCAGYLRKPSINTISGIRIRSPVPASGESRSPMKRSKSSEKENKSKEEASAPLKAPVGVKSIWQGREGEVSVEVLALEWYEDRGYRGFHAEGRIVSTLFTLLFFDILYMAIPGAFETKYQTAPLDLTYDTFYAARRDAIDRRLAELRAGKGPHIIAEVDDRERPNQTWCVGVRWDMFEKNDLVEIAEGLGGDGLAVICQLLCEEYGQRGGGVPDLM</sequence>
<keyword evidence="2 5" id="KW-0479">Metal-binding</keyword>
<reference evidence="10 11" key="1">
    <citation type="journal article" date="2016" name="Mol. Biol. Evol.">
        <title>Comparative Genomics of Early-Diverging Mushroom-Forming Fungi Provides Insights into the Origins of Lignocellulose Decay Capabilities.</title>
        <authorList>
            <person name="Nagy L.G."/>
            <person name="Riley R."/>
            <person name="Tritt A."/>
            <person name="Adam C."/>
            <person name="Daum C."/>
            <person name="Floudas D."/>
            <person name="Sun H."/>
            <person name="Yadav J.S."/>
            <person name="Pangilinan J."/>
            <person name="Larsson K.H."/>
            <person name="Matsuura K."/>
            <person name="Barry K."/>
            <person name="Labutti K."/>
            <person name="Kuo R."/>
            <person name="Ohm R.A."/>
            <person name="Bhattacharya S.S."/>
            <person name="Shirouzu T."/>
            <person name="Yoshinaga Y."/>
            <person name="Martin F.M."/>
            <person name="Grigoriev I.V."/>
            <person name="Hibbett D.S."/>
        </authorList>
    </citation>
    <scope>NUCLEOTIDE SEQUENCE [LARGE SCALE GENOMIC DNA]</scope>
    <source>
        <strain evidence="10 11">TUFC12733</strain>
    </source>
</reference>
<dbReference type="EC" id="3.1.4.1" evidence="5"/>
<evidence type="ECO:0000259" key="8">
    <source>
        <dbReference type="Pfam" id="PF21170"/>
    </source>
</evidence>
<evidence type="ECO:0000256" key="1">
    <source>
        <dbReference type="ARBA" id="ARBA00022722"/>
    </source>
</evidence>
<dbReference type="EMBL" id="KV417318">
    <property type="protein sequence ID" value="KZO91796.1"/>
    <property type="molecule type" value="Genomic_DNA"/>
</dbReference>
<dbReference type="GO" id="GO:0046872">
    <property type="term" value="F:metal ion binding"/>
    <property type="evidence" value="ECO:0007669"/>
    <property type="project" value="UniProtKB-KW"/>
</dbReference>
<keyword evidence="5" id="KW-0227">DNA damage</keyword>
<keyword evidence="1 5" id="KW-0540">Nuclease</keyword>
<comment type="function">
    <text evidence="5">Nuclease required for the repair of DNA interstrand cross-links (ICL). Acts as a 5'-3' exonuclease that anchors at a cut end of DNA and cleaves DNA successively at every third nucleotide, allowing to excise an ICL from one strand through flanking incisions.</text>
</comment>
<feature type="region of interest" description="Disordered" evidence="6">
    <location>
        <begin position="1"/>
        <end position="56"/>
    </location>
</feature>
<keyword evidence="11" id="KW-1185">Reference proteome</keyword>
<dbReference type="InterPro" id="IPR033315">
    <property type="entry name" value="Fan1-like"/>
</dbReference>
<evidence type="ECO:0000259" key="9">
    <source>
        <dbReference type="Pfam" id="PF21315"/>
    </source>
</evidence>
<evidence type="ECO:0000256" key="4">
    <source>
        <dbReference type="ARBA" id="ARBA00022842"/>
    </source>
</evidence>
<comment type="cofactor">
    <cofactor evidence="5">
        <name>Mg(2+)</name>
        <dbReference type="ChEBI" id="CHEBI:18420"/>
    </cofactor>
    <cofactor evidence="5">
        <name>Mn(2+)</name>
        <dbReference type="ChEBI" id="CHEBI:29035"/>
    </cofactor>
</comment>
<feature type="compositionally biased region" description="Polar residues" evidence="6">
    <location>
        <begin position="40"/>
        <end position="50"/>
    </location>
</feature>
<evidence type="ECO:0000256" key="6">
    <source>
        <dbReference type="SAM" id="MobiDB-lite"/>
    </source>
</evidence>
<keyword evidence="5" id="KW-0539">Nucleus</keyword>
<dbReference type="InterPro" id="IPR049132">
    <property type="entry name" value="FAN1-like_euk"/>
</dbReference>
<dbReference type="OrthoDB" id="258143at2759"/>
<accession>A0A167HMT5</accession>
<dbReference type="CDD" id="cd22326">
    <property type="entry name" value="FAN1-like"/>
    <property type="match status" value="1"/>
</dbReference>
<evidence type="ECO:0000313" key="11">
    <source>
        <dbReference type="Proteomes" id="UP000076738"/>
    </source>
</evidence>
<dbReference type="InterPro" id="IPR049126">
    <property type="entry name" value="FAN1-like_TPR"/>
</dbReference>
<keyword evidence="3 5" id="KW-0378">Hydrolase</keyword>
<evidence type="ECO:0000256" key="2">
    <source>
        <dbReference type="ARBA" id="ARBA00022723"/>
    </source>
</evidence>
<proteinExistence type="inferred from homology"/>
<keyword evidence="5" id="KW-0464">Manganese</keyword>
<name>A0A167HMT5_CALVF</name>
<feature type="compositionally biased region" description="Basic and acidic residues" evidence="6">
    <location>
        <begin position="593"/>
        <end position="605"/>
    </location>
</feature>
<comment type="catalytic activity">
    <reaction evidence="5">
        <text>Hydrolytically removes 5'-nucleotides successively from the 3'-hydroxy termini of 3'-hydroxy-terminated oligonucleotides.</text>
        <dbReference type="EC" id="3.1.4.1"/>
    </reaction>
</comment>
<organism evidence="10 11">
    <name type="scientific">Calocera viscosa (strain TUFC12733)</name>
    <dbReference type="NCBI Taxonomy" id="1330018"/>
    <lineage>
        <taxon>Eukaryota</taxon>
        <taxon>Fungi</taxon>
        <taxon>Dikarya</taxon>
        <taxon>Basidiomycota</taxon>
        <taxon>Agaricomycotina</taxon>
        <taxon>Dacrymycetes</taxon>
        <taxon>Dacrymycetales</taxon>
        <taxon>Dacrymycetaceae</taxon>
        <taxon>Calocera</taxon>
    </lineage>
</organism>
<dbReference type="PANTHER" id="PTHR15749">
    <property type="entry name" value="FANCONI-ASSOCIATED NUCLEASE 1"/>
    <property type="match status" value="1"/>
</dbReference>
<feature type="domain" description="VRR-NUC" evidence="7">
    <location>
        <begin position="715"/>
        <end position="771"/>
    </location>
</feature>
<evidence type="ECO:0000256" key="5">
    <source>
        <dbReference type="RuleBase" id="RU365033"/>
    </source>
</evidence>
<evidence type="ECO:0000259" key="7">
    <source>
        <dbReference type="Pfam" id="PF08774"/>
    </source>
</evidence>
<keyword evidence="4 5" id="KW-0460">Magnesium</keyword>
<dbReference type="Pfam" id="PF21170">
    <property type="entry name" value="FAN1_TPR"/>
    <property type="match status" value="1"/>
</dbReference>
<evidence type="ECO:0000313" key="10">
    <source>
        <dbReference type="EMBL" id="KZO91796.1"/>
    </source>
</evidence>
<comment type="similarity">
    <text evidence="5">Belongs to the FAN1 family.</text>
</comment>
<dbReference type="GO" id="GO:0008409">
    <property type="term" value="F:5'-3' exonuclease activity"/>
    <property type="evidence" value="ECO:0007669"/>
    <property type="project" value="TreeGrafter"/>
</dbReference>
<gene>
    <name evidence="10" type="ORF">CALVIDRAFT_335321</name>
</gene>
<dbReference type="Proteomes" id="UP000076738">
    <property type="component" value="Unassembled WGS sequence"/>
</dbReference>
<keyword evidence="5" id="KW-0234">DNA repair</keyword>
<dbReference type="Pfam" id="PF21315">
    <property type="entry name" value="FAN1_HTH"/>
    <property type="match status" value="1"/>
</dbReference>
<feature type="domain" description="Fanconi-associated nuclease 1-like winged-helix" evidence="9">
    <location>
        <begin position="67"/>
        <end position="145"/>
    </location>
</feature>
<dbReference type="AlphaFoldDB" id="A0A167HMT5"/>
<evidence type="ECO:0000256" key="3">
    <source>
        <dbReference type="ARBA" id="ARBA00022801"/>
    </source>
</evidence>
<dbReference type="GO" id="GO:0017108">
    <property type="term" value="F:5'-flap endonuclease activity"/>
    <property type="evidence" value="ECO:0007669"/>
    <property type="project" value="TreeGrafter"/>
</dbReference>
<dbReference type="STRING" id="1330018.A0A167HMT5"/>
<dbReference type="InterPro" id="IPR049125">
    <property type="entry name" value="FAN1-like_WH"/>
</dbReference>
<dbReference type="GO" id="GO:0004528">
    <property type="term" value="F:phosphodiesterase I activity"/>
    <property type="evidence" value="ECO:0007669"/>
    <property type="project" value="UniProtKB-EC"/>
</dbReference>
<dbReference type="GO" id="GO:0070336">
    <property type="term" value="F:flap-structured DNA binding"/>
    <property type="evidence" value="ECO:0007669"/>
    <property type="project" value="TreeGrafter"/>
</dbReference>
<feature type="domain" description="Fanconi-associated nuclease 1-like TPR" evidence="8">
    <location>
        <begin position="443"/>
        <end position="544"/>
    </location>
</feature>